<dbReference type="GO" id="GO:0055052">
    <property type="term" value="C:ATP-binding cassette (ABC) transporter complex, substrate-binding subunit-containing"/>
    <property type="evidence" value="ECO:0007669"/>
    <property type="project" value="TreeGrafter"/>
</dbReference>
<keyword evidence="2" id="KW-0813">Transport</keyword>
<evidence type="ECO:0000313" key="6">
    <source>
        <dbReference type="Proteomes" id="UP000597444"/>
    </source>
</evidence>
<name>A0A8J3IQP6_9CHLR</name>
<dbReference type="Proteomes" id="UP000597444">
    <property type="component" value="Unassembled WGS sequence"/>
</dbReference>
<evidence type="ECO:0000256" key="3">
    <source>
        <dbReference type="ARBA" id="ARBA00022729"/>
    </source>
</evidence>
<evidence type="ECO:0000256" key="4">
    <source>
        <dbReference type="SAM" id="SignalP"/>
    </source>
</evidence>
<evidence type="ECO:0000256" key="2">
    <source>
        <dbReference type="ARBA" id="ARBA00022448"/>
    </source>
</evidence>
<sequence length="423" mass="46805">MKKLWTLGCLCMLFAVLLTACGGGEAASSGNANQPVTLRYMIWDQNQAPAMQQIVTEFRKTHPNINVKVEVTPSDQYWTKLETAVTGGSAGDVFWMNGPHIVRYASNDVILPIDDQINADKIDLKNYPDALVSLYTVNGKHYALPKDFDTIGLWYNKQLFDAAGVKYPDESWNWQTLRDAAKKLTNPAKGVWGIAAPLSDQEGFYNTIPQNGGYVISDDKKSSGFDKPETIGGIKFWTDLIQDKSSPSLAQLTDTATASMFESGKVAMMYAGSWRAIEFAQNEYTKDKVDVAVLPQGKERATVIHGLGNVIYANTKYPKESWEFVKFLGSKEAADIQAKTGTVIPAYNGTQESWVKSTPNFHLQAYIDELAYAKPYPVSKNTAAWNDAELKMLIPVWSGQQSADAGCKAFAQKMNQLLADEQK</sequence>
<keyword evidence="6" id="KW-1185">Reference proteome</keyword>
<dbReference type="PANTHER" id="PTHR30061">
    <property type="entry name" value="MALTOSE-BINDING PERIPLASMIC PROTEIN"/>
    <property type="match status" value="1"/>
</dbReference>
<dbReference type="GO" id="GO:0015768">
    <property type="term" value="P:maltose transport"/>
    <property type="evidence" value="ECO:0007669"/>
    <property type="project" value="TreeGrafter"/>
</dbReference>
<dbReference type="Pfam" id="PF01547">
    <property type="entry name" value="SBP_bac_1"/>
    <property type="match status" value="1"/>
</dbReference>
<gene>
    <name evidence="5" type="ORF">KSF_068030</name>
</gene>
<dbReference type="PROSITE" id="PS51257">
    <property type="entry name" value="PROKAR_LIPOPROTEIN"/>
    <property type="match status" value="1"/>
</dbReference>
<accession>A0A8J3IQP6</accession>
<keyword evidence="3 4" id="KW-0732">Signal</keyword>
<dbReference type="PANTHER" id="PTHR30061:SF50">
    <property type="entry name" value="MALTOSE_MALTODEXTRIN-BINDING PERIPLASMIC PROTEIN"/>
    <property type="match status" value="1"/>
</dbReference>
<evidence type="ECO:0000256" key="1">
    <source>
        <dbReference type="ARBA" id="ARBA00008520"/>
    </source>
</evidence>
<dbReference type="InterPro" id="IPR006059">
    <property type="entry name" value="SBP"/>
</dbReference>
<dbReference type="Gene3D" id="3.40.190.10">
    <property type="entry name" value="Periplasmic binding protein-like II"/>
    <property type="match status" value="1"/>
</dbReference>
<dbReference type="GO" id="GO:0042956">
    <property type="term" value="P:maltodextrin transmembrane transport"/>
    <property type="evidence" value="ECO:0007669"/>
    <property type="project" value="TreeGrafter"/>
</dbReference>
<comment type="caution">
    <text evidence="5">The sequence shown here is derived from an EMBL/GenBank/DDBJ whole genome shotgun (WGS) entry which is preliminary data.</text>
</comment>
<dbReference type="AlphaFoldDB" id="A0A8J3IQP6"/>
<evidence type="ECO:0000313" key="5">
    <source>
        <dbReference type="EMBL" id="GHO96755.1"/>
    </source>
</evidence>
<dbReference type="SUPFAM" id="SSF53850">
    <property type="entry name" value="Periplasmic binding protein-like II"/>
    <property type="match status" value="1"/>
</dbReference>
<organism evidence="5 6">
    <name type="scientific">Reticulibacter mediterranei</name>
    <dbReference type="NCBI Taxonomy" id="2778369"/>
    <lineage>
        <taxon>Bacteria</taxon>
        <taxon>Bacillati</taxon>
        <taxon>Chloroflexota</taxon>
        <taxon>Ktedonobacteria</taxon>
        <taxon>Ktedonobacterales</taxon>
        <taxon>Reticulibacteraceae</taxon>
        <taxon>Reticulibacter</taxon>
    </lineage>
</organism>
<protein>
    <submittedName>
        <fullName evidence="5">Sugar ABC transporter substrate-binding protein</fullName>
    </submittedName>
</protein>
<feature type="chain" id="PRO_5035307286" evidence="4">
    <location>
        <begin position="21"/>
        <end position="423"/>
    </location>
</feature>
<dbReference type="EMBL" id="BNJK01000001">
    <property type="protein sequence ID" value="GHO96755.1"/>
    <property type="molecule type" value="Genomic_DNA"/>
</dbReference>
<comment type="similarity">
    <text evidence="1">Belongs to the bacterial solute-binding protein 1 family.</text>
</comment>
<dbReference type="CDD" id="cd13585">
    <property type="entry name" value="PBP2_TMBP_like"/>
    <property type="match status" value="1"/>
</dbReference>
<dbReference type="RefSeq" id="WP_220207355.1">
    <property type="nucleotide sequence ID" value="NZ_BNJK01000001.1"/>
</dbReference>
<feature type="signal peptide" evidence="4">
    <location>
        <begin position="1"/>
        <end position="20"/>
    </location>
</feature>
<reference evidence="5" key="1">
    <citation type="submission" date="2020-10" db="EMBL/GenBank/DDBJ databases">
        <title>Taxonomic study of unclassified bacteria belonging to the class Ktedonobacteria.</title>
        <authorList>
            <person name="Yabe S."/>
            <person name="Wang C.M."/>
            <person name="Zheng Y."/>
            <person name="Sakai Y."/>
            <person name="Cavaletti L."/>
            <person name="Monciardini P."/>
            <person name="Donadio S."/>
        </authorList>
    </citation>
    <scope>NUCLEOTIDE SEQUENCE</scope>
    <source>
        <strain evidence="5">ID150040</strain>
    </source>
</reference>
<dbReference type="GO" id="GO:1901982">
    <property type="term" value="F:maltose binding"/>
    <property type="evidence" value="ECO:0007669"/>
    <property type="project" value="TreeGrafter"/>
</dbReference>
<proteinExistence type="inferred from homology"/>